<sequence>MNLVNYWMREELVKRKCASQVITEVETKKVEENEEEASSADKATNWYDSSFKKLPSSCRYAFLLNCGYLTYRIYDKEDCDKINEKKMLLRVT</sequence>
<organism evidence="1">
    <name type="scientific">Ixodes ricinus</name>
    <name type="common">Common tick</name>
    <name type="synonym">Acarus ricinus</name>
    <dbReference type="NCBI Taxonomy" id="34613"/>
    <lineage>
        <taxon>Eukaryota</taxon>
        <taxon>Metazoa</taxon>
        <taxon>Ecdysozoa</taxon>
        <taxon>Arthropoda</taxon>
        <taxon>Chelicerata</taxon>
        <taxon>Arachnida</taxon>
        <taxon>Acari</taxon>
        <taxon>Parasitiformes</taxon>
        <taxon>Ixodida</taxon>
        <taxon>Ixodoidea</taxon>
        <taxon>Ixodidae</taxon>
        <taxon>Ixodinae</taxon>
        <taxon>Ixodes</taxon>
    </lineage>
</organism>
<dbReference type="SUPFAM" id="SSF50814">
    <property type="entry name" value="Lipocalins"/>
    <property type="match status" value="1"/>
</dbReference>
<evidence type="ECO:0000313" key="1">
    <source>
        <dbReference type="EMBL" id="JAA71332.1"/>
    </source>
</evidence>
<accession>A0A0K8RJQ0</accession>
<protein>
    <submittedName>
        <fullName evidence="1">Putative salivary lipocalin</fullName>
    </submittedName>
</protein>
<reference evidence="1" key="1">
    <citation type="submission" date="2012-12" db="EMBL/GenBank/DDBJ databases">
        <title>Identification and characterization of a phenylalanine ammonia-lyase gene family in Isatis indigotica Fort.</title>
        <authorList>
            <person name="Liu Q."/>
            <person name="Chen J."/>
            <person name="Zhou X."/>
            <person name="Di P."/>
            <person name="Xiao Y."/>
            <person name="Xuan H."/>
            <person name="Zhang L."/>
            <person name="Chen W."/>
        </authorList>
    </citation>
    <scope>NUCLEOTIDE SEQUENCE</scope>
    <source>
        <tissue evidence="1">Salivary gland</tissue>
    </source>
</reference>
<dbReference type="AlphaFoldDB" id="A0A0K8RJQ0"/>
<name>A0A0K8RJQ0_IXORI</name>
<dbReference type="InterPro" id="IPR012674">
    <property type="entry name" value="Calycin"/>
</dbReference>
<proteinExistence type="evidence at transcript level"/>
<dbReference type="EMBL" id="GADI01002476">
    <property type="protein sequence ID" value="JAA71332.1"/>
    <property type="molecule type" value="mRNA"/>
</dbReference>